<evidence type="ECO:0000256" key="3">
    <source>
        <dbReference type="SAM" id="MobiDB-lite"/>
    </source>
</evidence>
<dbReference type="AlphaFoldDB" id="A0A8S1N259"/>
<evidence type="ECO:0000313" key="4">
    <source>
        <dbReference type="EMBL" id="CAD8085802.1"/>
    </source>
</evidence>
<name>A0A8S1N259_PARPR</name>
<feature type="compositionally biased region" description="Polar residues" evidence="3">
    <location>
        <begin position="87"/>
        <end position="103"/>
    </location>
</feature>
<protein>
    <recommendedName>
        <fullName evidence="6">Tetratricopeptide repeat protein</fullName>
    </recommendedName>
</protein>
<keyword evidence="1" id="KW-0677">Repeat</keyword>
<reference evidence="4" key="1">
    <citation type="submission" date="2021-01" db="EMBL/GenBank/DDBJ databases">
        <authorList>
            <consortium name="Genoscope - CEA"/>
            <person name="William W."/>
        </authorList>
    </citation>
    <scope>NUCLEOTIDE SEQUENCE</scope>
</reference>
<organism evidence="4 5">
    <name type="scientific">Paramecium primaurelia</name>
    <dbReference type="NCBI Taxonomy" id="5886"/>
    <lineage>
        <taxon>Eukaryota</taxon>
        <taxon>Sar</taxon>
        <taxon>Alveolata</taxon>
        <taxon>Ciliophora</taxon>
        <taxon>Intramacronucleata</taxon>
        <taxon>Oligohymenophorea</taxon>
        <taxon>Peniculida</taxon>
        <taxon>Parameciidae</taxon>
        <taxon>Paramecium</taxon>
    </lineage>
</organism>
<evidence type="ECO:0008006" key="6">
    <source>
        <dbReference type="Google" id="ProtNLM"/>
    </source>
</evidence>
<dbReference type="Proteomes" id="UP000688137">
    <property type="component" value="Unassembled WGS sequence"/>
</dbReference>
<evidence type="ECO:0000256" key="1">
    <source>
        <dbReference type="ARBA" id="ARBA00022737"/>
    </source>
</evidence>
<keyword evidence="2" id="KW-0802">TPR repeat</keyword>
<sequence>MSTGYERIDLETLRRDDQLNGLLQRIREDVMNGYVVEVKTRANTYNQLESNSKQSSRLSSMCNSIVKQPIIQQNEQHKDLEEIVITSQRDQQQIPNHSKTLGNSPPKVKSEIIKPVVLNQELSPEQTYQQISFKEEPKPTKTISQQLDEIETNADTGDCQNYIKILKTINSQLQQQMNESLQDCNHLFSQAIQIVRTKCLLTRFYKQVGDFKNAIRQLKAIQKQFKILEPNLVGKILIELGKLHFLNQAYQNAQSSYYMALQHYEKLEWKSEIAHILLLMAKLHAWTKNFELSKKLTYGAIAILKEFLQDDHESIAEAYIVLGECNYISKNSDEAIEFLMKAVKIKYQIYKDYKHLKFVEVFNLLGLTYGLIPDIQQSLNYFIQALQCFQQNCVQRAQILNNISVIYQAQGDVDKASKCHFKAKEIYSTFLPNQHNQMQRLILNQTCTSPPM</sequence>
<dbReference type="PANTHER" id="PTHR45641:SF19">
    <property type="entry name" value="NEPHROCYSTIN-3"/>
    <property type="match status" value="1"/>
</dbReference>
<evidence type="ECO:0000256" key="2">
    <source>
        <dbReference type="ARBA" id="ARBA00022803"/>
    </source>
</evidence>
<accession>A0A8S1N259</accession>
<evidence type="ECO:0000313" key="5">
    <source>
        <dbReference type="Proteomes" id="UP000688137"/>
    </source>
</evidence>
<dbReference type="InterPro" id="IPR019734">
    <property type="entry name" value="TPR_rpt"/>
</dbReference>
<dbReference type="SMART" id="SM00028">
    <property type="entry name" value="TPR"/>
    <property type="match status" value="4"/>
</dbReference>
<dbReference type="OMA" id="SYYMALQ"/>
<comment type="caution">
    <text evidence="4">The sequence shown here is derived from an EMBL/GenBank/DDBJ whole genome shotgun (WGS) entry which is preliminary data.</text>
</comment>
<dbReference type="EMBL" id="CAJJDM010000078">
    <property type="protein sequence ID" value="CAD8085802.1"/>
    <property type="molecule type" value="Genomic_DNA"/>
</dbReference>
<gene>
    <name evidence="4" type="ORF">PPRIM_AZ9-3.1.T0750077</name>
</gene>
<feature type="region of interest" description="Disordered" evidence="3">
    <location>
        <begin position="87"/>
        <end position="107"/>
    </location>
</feature>
<keyword evidence="5" id="KW-1185">Reference proteome</keyword>
<proteinExistence type="predicted"/>
<dbReference type="Pfam" id="PF13424">
    <property type="entry name" value="TPR_12"/>
    <property type="match status" value="1"/>
</dbReference>
<dbReference type="PANTHER" id="PTHR45641">
    <property type="entry name" value="TETRATRICOPEPTIDE REPEAT PROTEIN (AFU_ORTHOLOGUE AFUA_6G03870)"/>
    <property type="match status" value="1"/>
</dbReference>